<dbReference type="SUPFAM" id="SSF144091">
    <property type="entry name" value="Rhomboid-like"/>
    <property type="match status" value="1"/>
</dbReference>
<dbReference type="Pfam" id="PF01694">
    <property type="entry name" value="Rhomboid"/>
    <property type="match status" value="1"/>
</dbReference>
<keyword evidence="5 7" id="KW-1133">Transmembrane helix</keyword>
<dbReference type="GO" id="GO:0006508">
    <property type="term" value="P:proteolysis"/>
    <property type="evidence" value="ECO:0007669"/>
    <property type="project" value="UniProtKB-KW"/>
</dbReference>
<dbReference type="GO" id="GO:0004252">
    <property type="term" value="F:serine-type endopeptidase activity"/>
    <property type="evidence" value="ECO:0007669"/>
    <property type="project" value="InterPro"/>
</dbReference>
<dbReference type="Gene3D" id="1.20.1540.10">
    <property type="entry name" value="Rhomboid-like"/>
    <property type="match status" value="1"/>
</dbReference>
<dbReference type="InterPro" id="IPR050925">
    <property type="entry name" value="Rhomboid_protease_S54"/>
</dbReference>
<evidence type="ECO:0000256" key="5">
    <source>
        <dbReference type="ARBA" id="ARBA00022989"/>
    </source>
</evidence>
<dbReference type="Proteomes" id="UP000528457">
    <property type="component" value="Unassembled WGS sequence"/>
</dbReference>
<feature type="transmembrane region" description="Helical" evidence="7">
    <location>
        <begin position="15"/>
        <end position="33"/>
    </location>
</feature>
<keyword evidence="6 7" id="KW-0472">Membrane</keyword>
<sequence length="483" mass="55065">MIIIPTEKPIDWRRPPIAVIALILINIAIFAFYQSGDHGKYLRAYELYESNEFAQFEAAAYLNYRKQNGILQGDPELYDQLSNQFDNDPSSLSQVILLDRDFLAYLSKERHQWIPKDKLASWDQVRPNIERNIAGISSIELGLIPQHSSLITVFSHQFLHGDIMHLVGNMLFLFICGFAVEAAIGPLRFLLLYIASGVGAGLIYSGIEVASSRGGIPLVGASGAISGVMAMYLMLFRLKKIEFFYWILIFIGYFRAAALFILPLYIAKELAQYFFSDDSQVAYMAHVGGFICGAALLALVQWQRPESIDEEFLEEDPGQDPRRESLQNVLQKIEAIQFRAAHKAIIEHQKEYGACIESDFIAINLMSLNKDPAWLTANIDYLKRSQRDQELLVRQLTLWKRLSEKERDQIDELSRSQFAMRLLDAGYNDNAELIAIELFKNESKEPMLAKLLGRLAVFYRNCENPGKAQKFEQALEQQLQRSL</sequence>
<evidence type="ECO:0000256" key="3">
    <source>
        <dbReference type="ARBA" id="ARBA00022692"/>
    </source>
</evidence>
<evidence type="ECO:0000256" key="7">
    <source>
        <dbReference type="SAM" id="Phobius"/>
    </source>
</evidence>
<gene>
    <name evidence="9" type="ORF">HNR48_002017</name>
</gene>
<dbReference type="GO" id="GO:0016020">
    <property type="term" value="C:membrane"/>
    <property type="evidence" value="ECO:0007669"/>
    <property type="project" value="UniProtKB-SubCell"/>
</dbReference>
<organism evidence="9 10">
    <name type="scientific">Pseudoteredinibacter isoporae</name>
    <dbReference type="NCBI Taxonomy" id="570281"/>
    <lineage>
        <taxon>Bacteria</taxon>
        <taxon>Pseudomonadati</taxon>
        <taxon>Pseudomonadota</taxon>
        <taxon>Gammaproteobacteria</taxon>
        <taxon>Cellvibrionales</taxon>
        <taxon>Cellvibrionaceae</taxon>
        <taxon>Pseudoteredinibacter</taxon>
    </lineage>
</organism>
<comment type="caution">
    <text evidence="9">The sequence shown here is derived from an EMBL/GenBank/DDBJ whole genome shotgun (WGS) entry which is preliminary data.</text>
</comment>
<dbReference type="EMBL" id="JACHHT010000002">
    <property type="protein sequence ID" value="MBB6521732.1"/>
    <property type="molecule type" value="Genomic_DNA"/>
</dbReference>
<accession>A0A7X0MY81</accession>
<evidence type="ECO:0000256" key="6">
    <source>
        <dbReference type="ARBA" id="ARBA00023136"/>
    </source>
</evidence>
<dbReference type="InterPro" id="IPR035952">
    <property type="entry name" value="Rhomboid-like_sf"/>
</dbReference>
<keyword evidence="4" id="KW-0378">Hydrolase</keyword>
<dbReference type="InterPro" id="IPR022764">
    <property type="entry name" value="Peptidase_S54_rhomboid_dom"/>
</dbReference>
<reference evidence="9 10" key="1">
    <citation type="submission" date="2020-08" db="EMBL/GenBank/DDBJ databases">
        <title>Genomic Encyclopedia of Type Strains, Phase IV (KMG-IV): sequencing the most valuable type-strain genomes for metagenomic binning, comparative biology and taxonomic classification.</title>
        <authorList>
            <person name="Goeker M."/>
        </authorList>
    </citation>
    <scope>NUCLEOTIDE SEQUENCE [LARGE SCALE GENOMIC DNA]</scope>
    <source>
        <strain evidence="9 10">DSM 22368</strain>
    </source>
</reference>
<evidence type="ECO:0000256" key="4">
    <source>
        <dbReference type="ARBA" id="ARBA00022801"/>
    </source>
</evidence>
<proteinExistence type="inferred from homology"/>
<dbReference type="PANTHER" id="PTHR43731:SF14">
    <property type="entry name" value="PRESENILIN-ASSOCIATED RHOMBOID-LIKE PROTEIN, MITOCHONDRIAL"/>
    <property type="match status" value="1"/>
</dbReference>
<feature type="transmembrane region" description="Helical" evidence="7">
    <location>
        <begin position="215"/>
        <end position="236"/>
    </location>
</feature>
<comment type="similarity">
    <text evidence="2">Belongs to the peptidase S54 family.</text>
</comment>
<dbReference type="AlphaFoldDB" id="A0A7X0MY81"/>
<feature type="domain" description="Peptidase S54 rhomboid" evidence="8">
    <location>
        <begin position="149"/>
        <end position="300"/>
    </location>
</feature>
<dbReference type="PANTHER" id="PTHR43731">
    <property type="entry name" value="RHOMBOID PROTEASE"/>
    <property type="match status" value="1"/>
</dbReference>
<evidence type="ECO:0000256" key="1">
    <source>
        <dbReference type="ARBA" id="ARBA00004141"/>
    </source>
</evidence>
<feature type="transmembrane region" description="Helical" evidence="7">
    <location>
        <begin position="281"/>
        <end position="300"/>
    </location>
</feature>
<evidence type="ECO:0000313" key="10">
    <source>
        <dbReference type="Proteomes" id="UP000528457"/>
    </source>
</evidence>
<protein>
    <submittedName>
        <fullName evidence="9">Membrane associated rhomboid family serine protease</fullName>
    </submittedName>
</protein>
<dbReference type="RefSeq" id="WP_166844638.1">
    <property type="nucleotide sequence ID" value="NZ_JAAONY010000002.1"/>
</dbReference>
<keyword evidence="3 7" id="KW-0812">Transmembrane</keyword>
<name>A0A7X0MY81_9GAMM</name>
<evidence type="ECO:0000256" key="2">
    <source>
        <dbReference type="ARBA" id="ARBA00009045"/>
    </source>
</evidence>
<dbReference type="InParanoid" id="A0A7X0MY81"/>
<evidence type="ECO:0000259" key="8">
    <source>
        <dbReference type="Pfam" id="PF01694"/>
    </source>
</evidence>
<comment type="subcellular location">
    <subcellularLocation>
        <location evidence="1">Membrane</location>
        <topology evidence="1">Multi-pass membrane protein</topology>
    </subcellularLocation>
</comment>
<evidence type="ECO:0000313" key="9">
    <source>
        <dbReference type="EMBL" id="MBB6521732.1"/>
    </source>
</evidence>
<feature type="transmembrane region" description="Helical" evidence="7">
    <location>
        <begin position="243"/>
        <end position="266"/>
    </location>
</feature>
<keyword evidence="10" id="KW-1185">Reference proteome</keyword>
<keyword evidence="9" id="KW-0645">Protease</keyword>